<evidence type="ECO:0000259" key="9">
    <source>
        <dbReference type="PROSITE" id="PS50110"/>
    </source>
</evidence>
<dbReference type="Gene3D" id="1.10.10.10">
    <property type="entry name" value="Winged helix-like DNA-binding domain superfamily/Winged helix DNA-binding domain"/>
    <property type="match status" value="1"/>
</dbReference>
<dbReference type="Proteomes" id="UP000292118">
    <property type="component" value="Chromosome"/>
</dbReference>
<feature type="domain" description="OmpR/PhoB-type" evidence="10">
    <location>
        <begin position="135"/>
        <end position="228"/>
    </location>
</feature>
<evidence type="ECO:0000256" key="6">
    <source>
        <dbReference type="ARBA" id="ARBA00023163"/>
    </source>
</evidence>
<evidence type="ECO:0000256" key="4">
    <source>
        <dbReference type="ARBA" id="ARBA00023015"/>
    </source>
</evidence>
<dbReference type="GO" id="GO:0006355">
    <property type="term" value="P:regulation of DNA-templated transcription"/>
    <property type="evidence" value="ECO:0007669"/>
    <property type="project" value="InterPro"/>
</dbReference>
<feature type="modified residue" description="4-aspartylphosphate" evidence="7">
    <location>
        <position position="63"/>
    </location>
</feature>
<dbReference type="SUPFAM" id="SSF52172">
    <property type="entry name" value="CheY-like"/>
    <property type="match status" value="1"/>
</dbReference>
<evidence type="ECO:0000256" key="5">
    <source>
        <dbReference type="ARBA" id="ARBA00023125"/>
    </source>
</evidence>
<dbReference type="GO" id="GO:0005829">
    <property type="term" value="C:cytosol"/>
    <property type="evidence" value="ECO:0007669"/>
    <property type="project" value="TreeGrafter"/>
</dbReference>
<keyword evidence="4" id="KW-0805">Transcription regulation</keyword>
<dbReference type="GO" id="GO:0000156">
    <property type="term" value="F:phosphorelay response regulator activity"/>
    <property type="evidence" value="ECO:0007669"/>
    <property type="project" value="TreeGrafter"/>
</dbReference>
<reference evidence="11 12" key="1">
    <citation type="submission" date="2019-01" db="EMBL/GenBank/DDBJ databases">
        <title>Genome sequencing of strain FW10M-9.</title>
        <authorList>
            <person name="Heo J."/>
            <person name="Kim S.-J."/>
            <person name="Kim J.-S."/>
            <person name="Hong S.-B."/>
            <person name="Kwon S.-W."/>
        </authorList>
    </citation>
    <scope>NUCLEOTIDE SEQUENCE [LARGE SCALE GENOMIC DNA]</scope>
    <source>
        <strain evidence="11 12">FW10M-9</strain>
    </source>
</reference>
<dbReference type="OrthoDB" id="3197131at2"/>
<dbReference type="Pfam" id="PF00072">
    <property type="entry name" value="Response_reg"/>
    <property type="match status" value="1"/>
</dbReference>
<keyword evidence="3" id="KW-0902">Two-component regulatory system</keyword>
<protein>
    <submittedName>
        <fullName evidence="11">Response regulator transcription factor</fullName>
    </submittedName>
</protein>
<dbReference type="EMBL" id="CP035493">
    <property type="protein sequence ID" value="QAY70930.1"/>
    <property type="molecule type" value="Genomic_DNA"/>
</dbReference>
<accession>A0A4P6F4S0</accession>
<feature type="domain" description="Response regulatory" evidence="9">
    <location>
        <begin position="15"/>
        <end position="128"/>
    </location>
</feature>
<dbReference type="PROSITE" id="PS51755">
    <property type="entry name" value="OMPR_PHOB"/>
    <property type="match status" value="1"/>
</dbReference>
<dbReference type="SMART" id="SM00862">
    <property type="entry name" value="Trans_reg_C"/>
    <property type="match status" value="1"/>
</dbReference>
<evidence type="ECO:0000313" key="11">
    <source>
        <dbReference type="EMBL" id="QAY70930.1"/>
    </source>
</evidence>
<keyword evidence="2 7" id="KW-0597">Phosphoprotein</keyword>
<dbReference type="Gene3D" id="3.40.50.2300">
    <property type="match status" value="1"/>
</dbReference>
<dbReference type="KEGG" id="xya:ET471_13595"/>
<dbReference type="InterPro" id="IPR001867">
    <property type="entry name" value="OmpR/PhoB-type_DNA-bd"/>
</dbReference>
<evidence type="ECO:0000256" key="1">
    <source>
        <dbReference type="ARBA" id="ARBA00004496"/>
    </source>
</evidence>
<dbReference type="Pfam" id="PF00486">
    <property type="entry name" value="Trans_reg_C"/>
    <property type="match status" value="1"/>
</dbReference>
<proteinExistence type="predicted"/>
<evidence type="ECO:0000256" key="8">
    <source>
        <dbReference type="PROSITE-ProRule" id="PRU01091"/>
    </source>
</evidence>
<dbReference type="Gene3D" id="6.10.250.690">
    <property type="match status" value="1"/>
</dbReference>
<evidence type="ECO:0000313" key="12">
    <source>
        <dbReference type="Proteomes" id="UP000292118"/>
    </source>
</evidence>
<evidence type="ECO:0000259" key="10">
    <source>
        <dbReference type="PROSITE" id="PS51755"/>
    </source>
</evidence>
<sequence length="229" mass="25017">MSDGGVLDERGELPRLLLVEDDARLGPVIAEYLAETYDVTLCTDGVAGLDRAVRGVFDVMVVDRRLPGLDGVELVRGVRRARVATPILLLTALGTVPDKVDGLDAGANDYLTKPFEFDELLARLRALRRTFGDDDGAVRIGTWDYYPDSRCIYSPYDAPVVLTPKENDLLRLLAANPRRTFSRTRIAAAILGGAGQSGAVDAYVHYVRRKLEPAVIVTVRGEGYRLGSL</sequence>
<dbReference type="RefSeq" id="WP_129189161.1">
    <property type="nucleotide sequence ID" value="NZ_CP035493.1"/>
</dbReference>
<dbReference type="CDD" id="cd00383">
    <property type="entry name" value="trans_reg_C"/>
    <property type="match status" value="1"/>
</dbReference>
<dbReference type="InterPro" id="IPR001789">
    <property type="entry name" value="Sig_transdc_resp-reg_receiver"/>
</dbReference>
<dbReference type="SMART" id="SM00448">
    <property type="entry name" value="REC"/>
    <property type="match status" value="1"/>
</dbReference>
<keyword evidence="6" id="KW-0804">Transcription</keyword>
<name>A0A4P6F4S0_9MICO</name>
<dbReference type="SUPFAM" id="SSF46894">
    <property type="entry name" value="C-terminal effector domain of the bipartite response regulators"/>
    <property type="match status" value="1"/>
</dbReference>
<gene>
    <name evidence="11" type="ORF">ET471_13595</name>
</gene>
<keyword evidence="5 8" id="KW-0238">DNA-binding</keyword>
<evidence type="ECO:0000256" key="3">
    <source>
        <dbReference type="ARBA" id="ARBA00023012"/>
    </source>
</evidence>
<dbReference type="PANTHER" id="PTHR48111:SF22">
    <property type="entry name" value="REGULATOR OF RPOS"/>
    <property type="match status" value="1"/>
</dbReference>
<keyword evidence="12" id="KW-1185">Reference proteome</keyword>
<dbReference type="GO" id="GO:0000976">
    <property type="term" value="F:transcription cis-regulatory region binding"/>
    <property type="evidence" value="ECO:0007669"/>
    <property type="project" value="TreeGrafter"/>
</dbReference>
<dbReference type="PANTHER" id="PTHR48111">
    <property type="entry name" value="REGULATOR OF RPOS"/>
    <property type="match status" value="1"/>
</dbReference>
<dbReference type="InterPro" id="IPR036388">
    <property type="entry name" value="WH-like_DNA-bd_sf"/>
</dbReference>
<dbReference type="AlphaFoldDB" id="A0A4P6F4S0"/>
<dbReference type="GO" id="GO:0032993">
    <property type="term" value="C:protein-DNA complex"/>
    <property type="evidence" value="ECO:0007669"/>
    <property type="project" value="TreeGrafter"/>
</dbReference>
<dbReference type="InterPro" id="IPR011006">
    <property type="entry name" value="CheY-like_superfamily"/>
</dbReference>
<dbReference type="InterPro" id="IPR039420">
    <property type="entry name" value="WalR-like"/>
</dbReference>
<dbReference type="InterPro" id="IPR016032">
    <property type="entry name" value="Sig_transdc_resp-reg_C-effctor"/>
</dbReference>
<comment type="subcellular location">
    <subcellularLocation>
        <location evidence="1">Cytoplasm</location>
    </subcellularLocation>
</comment>
<feature type="DNA-binding region" description="OmpR/PhoB-type" evidence="8">
    <location>
        <begin position="135"/>
        <end position="228"/>
    </location>
</feature>
<organism evidence="11 12">
    <name type="scientific">Xylanimonas protaetiae</name>
    <dbReference type="NCBI Taxonomy" id="2509457"/>
    <lineage>
        <taxon>Bacteria</taxon>
        <taxon>Bacillati</taxon>
        <taxon>Actinomycetota</taxon>
        <taxon>Actinomycetes</taxon>
        <taxon>Micrococcales</taxon>
        <taxon>Promicromonosporaceae</taxon>
        <taxon>Xylanimonas</taxon>
    </lineage>
</organism>
<dbReference type="PROSITE" id="PS50110">
    <property type="entry name" value="RESPONSE_REGULATORY"/>
    <property type="match status" value="1"/>
</dbReference>
<evidence type="ECO:0000256" key="7">
    <source>
        <dbReference type="PROSITE-ProRule" id="PRU00169"/>
    </source>
</evidence>
<evidence type="ECO:0000256" key="2">
    <source>
        <dbReference type="ARBA" id="ARBA00022553"/>
    </source>
</evidence>